<dbReference type="EMBL" id="BTRK01000003">
    <property type="protein sequence ID" value="GMR43322.1"/>
    <property type="molecule type" value="Genomic_DNA"/>
</dbReference>
<keyword evidence="4" id="KW-1185">Reference proteome</keyword>
<evidence type="ECO:0000313" key="2">
    <source>
        <dbReference type="EMBL" id="GMR43320.1"/>
    </source>
</evidence>
<feature type="region of interest" description="Disordered" evidence="1">
    <location>
        <begin position="53"/>
        <end position="78"/>
    </location>
</feature>
<gene>
    <name evidence="2" type="ORF">PMAYCL1PPCAC_13515</name>
    <name evidence="3" type="ORF">PMAYCL1PPCAC_13517</name>
</gene>
<feature type="non-terminal residue" evidence="3">
    <location>
        <position position="78"/>
    </location>
</feature>
<dbReference type="EMBL" id="BTRK01000003">
    <property type="protein sequence ID" value="GMR43320.1"/>
    <property type="molecule type" value="Genomic_DNA"/>
</dbReference>
<comment type="caution">
    <text evidence="3">The sequence shown here is derived from an EMBL/GenBank/DDBJ whole genome shotgun (WGS) entry which is preliminary data.</text>
</comment>
<accession>A0AAN5CGE9</accession>
<evidence type="ECO:0000313" key="4">
    <source>
        <dbReference type="Proteomes" id="UP001328107"/>
    </source>
</evidence>
<sequence length="78" mass="8399">MLGARPSYATIFTLGLSTIGECPVHVLVEGGDYVVSSREIAVPFAVRFAHPAIDRADPPPSVRFPPRKRPVEGRSVSP</sequence>
<dbReference type="Proteomes" id="UP001328107">
    <property type="component" value="Unassembled WGS sequence"/>
</dbReference>
<evidence type="ECO:0000256" key="1">
    <source>
        <dbReference type="SAM" id="MobiDB-lite"/>
    </source>
</evidence>
<proteinExistence type="predicted"/>
<reference evidence="4" key="1">
    <citation type="submission" date="2022-10" db="EMBL/GenBank/DDBJ databases">
        <title>Genome assembly of Pristionchus species.</title>
        <authorList>
            <person name="Yoshida K."/>
            <person name="Sommer R.J."/>
        </authorList>
    </citation>
    <scope>NUCLEOTIDE SEQUENCE [LARGE SCALE GENOMIC DNA]</scope>
    <source>
        <strain evidence="4">RS5460</strain>
    </source>
</reference>
<dbReference type="AlphaFoldDB" id="A0AAN5CGE9"/>
<organism evidence="3 4">
    <name type="scientific">Pristionchus mayeri</name>
    <dbReference type="NCBI Taxonomy" id="1317129"/>
    <lineage>
        <taxon>Eukaryota</taxon>
        <taxon>Metazoa</taxon>
        <taxon>Ecdysozoa</taxon>
        <taxon>Nematoda</taxon>
        <taxon>Chromadorea</taxon>
        <taxon>Rhabditida</taxon>
        <taxon>Rhabditina</taxon>
        <taxon>Diplogasteromorpha</taxon>
        <taxon>Diplogasteroidea</taxon>
        <taxon>Neodiplogasteridae</taxon>
        <taxon>Pristionchus</taxon>
    </lineage>
</organism>
<protein>
    <submittedName>
        <fullName evidence="3">Uncharacterized protein</fullName>
    </submittedName>
</protein>
<reference evidence="3" key="2">
    <citation type="submission" date="2023-06" db="EMBL/GenBank/DDBJ databases">
        <title>Genome assembly of Pristionchus species.</title>
        <authorList>
            <person name="Yoshida K."/>
            <person name="Sommer R.J."/>
        </authorList>
    </citation>
    <scope>NUCLEOTIDE SEQUENCE</scope>
    <source>
        <strain evidence="3">RS5460</strain>
    </source>
</reference>
<name>A0AAN5CGE9_9BILA</name>
<evidence type="ECO:0000313" key="3">
    <source>
        <dbReference type="EMBL" id="GMR43322.1"/>
    </source>
</evidence>